<feature type="transmembrane region" description="Helical" evidence="7">
    <location>
        <begin position="149"/>
        <end position="171"/>
    </location>
</feature>
<gene>
    <name evidence="11" type="ORF">LZA78_11215</name>
</gene>
<feature type="domain" description="Histidine kinase" evidence="8">
    <location>
        <begin position="331"/>
        <end position="552"/>
    </location>
</feature>
<dbReference type="SUPFAM" id="SSF55785">
    <property type="entry name" value="PYP-like sensor domain (PAS domain)"/>
    <property type="match status" value="1"/>
</dbReference>
<dbReference type="EMBL" id="JAJUOS010000008">
    <property type="protein sequence ID" value="MCE5974053.1"/>
    <property type="molecule type" value="Genomic_DNA"/>
</dbReference>
<evidence type="ECO:0000259" key="10">
    <source>
        <dbReference type="PROSITE" id="PS50112"/>
    </source>
</evidence>
<dbReference type="Pfam" id="PF00072">
    <property type="entry name" value="Response_reg"/>
    <property type="match status" value="1"/>
</dbReference>
<dbReference type="InterPro" id="IPR036097">
    <property type="entry name" value="HisK_dim/P_sf"/>
</dbReference>
<dbReference type="RefSeq" id="WP_233677027.1">
    <property type="nucleotide sequence ID" value="NZ_JAJUOS010000008.1"/>
</dbReference>
<dbReference type="InterPro" id="IPR000014">
    <property type="entry name" value="PAS"/>
</dbReference>
<keyword evidence="11" id="KW-0067">ATP-binding</keyword>
<dbReference type="CDD" id="cd00130">
    <property type="entry name" value="PAS"/>
    <property type="match status" value="1"/>
</dbReference>
<dbReference type="PROSITE" id="PS50110">
    <property type="entry name" value="RESPONSE_REGULATORY"/>
    <property type="match status" value="1"/>
</dbReference>
<dbReference type="SUPFAM" id="SSF55874">
    <property type="entry name" value="ATPase domain of HSP90 chaperone/DNA topoisomerase II/histidine kinase"/>
    <property type="match status" value="1"/>
</dbReference>
<accession>A0ABS8YWJ5</accession>
<feature type="modified residue" description="4-aspartylphosphate" evidence="6">
    <location>
        <position position="624"/>
    </location>
</feature>
<dbReference type="SUPFAM" id="SSF52172">
    <property type="entry name" value="CheY-like"/>
    <property type="match status" value="1"/>
</dbReference>
<reference evidence="11 12" key="1">
    <citation type="submission" date="2021-12" db="EMBL/GenBank/DDBJ databases">
        <title>Sinirhodobacter sp. WL0062 is a bacterium isolated from seawater.</title>
        <authorList>
            <person name="Wang L."/>
            <person name="He W."/>
            <person name="Zhang D.-F."/>
        </authorList>
    </citation>
    <scope>NUCLEOTIDE SEQUENCE [LARGE SCALE GENOMIC DNA]</scope>
    <source>
        <strain evidence="11 12">WL0062</strain>
    </source>
</reference>
<dbReference type="CDD" id="cd17546">
    <property type="entry name" value="REC_hyHK_CKI1_RcsC-like"/>
    <property type="match status" value="1"/>
</dbReference>
<dbReference type="NCBIfam" id="TIGR00229">
    <property type="entry name" value="sensory_box"/>
    <property type="match status" value="1"/>
</dbReference>
<organism evidence="11 12">
    <name type="scientific">Rhodobacter flavimaris</name>
    <dbReference type="NCBI Taxonomy" id="2907145"/>
    <lineage>
        <taxon>Bacteria</taxon>
        <taxon>Pseudomonadati</taxon>
        <taxon>Pseudomonadota</taxon>
        <taxon>Alphaproteobacteria</taxon>
        <taxon>Rhodobacterales</taxon>
        <taxon>Rhodobacter group</taxon>
        <taxon>Rhodobacter</taxon>
    </lineage>
</organism>
<dbReference type="Pfam" id="PF13426">
    <property type="entry name" value="PAS_9"/>
    <property type="match status" value="1"/>
</dbReference>
<evidence type="ECO:0000256" key="7">
    <source>
        <dbReference type="SAM" id="Phobius"/>
    </source>
</evidence>
<dbReference type="InterPro" id="IPR036641">
    <property type="entry name" value="HPT_dom_sf"/>
</dbReference>
<dbReference type="EC" id="2.7.13.3" evidence="2"/>
<dbReference type="Gene3D" id="1.20.120.160">
    <property type="entry name" value="HPT domain"/>
    <property type="match status" value="1"/>
</dbReference>
<evidence type="ECO:0000313" key="11">
    <source>
        <dbReference type="EMBL" id="MCE5974053.1"/>
    </source>
</evidence>
<keyword evidence="12" id="KW-1185">Reference proteome</keyword>
<dbReference type="InterPro" id="IPR003594">
    <property type="entry name" value="HATPase_dom"/>
</dbReference>
<keyword evidence="3 6" id="KW-0597">Phosphoprotein</keyword>
<comment type="catalytic activity">
    <reaction evidence="1">
        <text>ATP + protein L-histidine = ADP + protein N-phospho-L-histidine.</text>
        <dbReference type="EC" id="2.7.13.3"/>
    </reaction>
</comment>
<keyword evidence="7" id="KW-0472">Membrane</keyword>
<protein>
    <recommendedName>
        <fullName evidence="2">histidine kinase</fullName>
        <ecNumber evidence="2">2.7.13.3</ecNumber>
    </recommendedName>
</protein>
<dbReference type="Pfam" id="PF02518">
    <property type="entry name" value="HATPase_c"/>
    <property type="match status" value="1"/>
</dbReference>
<keyword evidence="4" id="KW-0808">Transferase</keyword>
<evidence type="ECO:0000256" key="4">
    <source>
        <dbReference type="ARBA" id="ARBA00022679"/>
    </source>
</evidence>
<keyword evidence="7" id="KW-0812">Transmembrane</keyword>
<dbReference type="SMART" id="SM00091">
    <property type="entry name" value="PAS"/>
    <property type="match status" value="1"/>
</dbReference>
<keyword evidence="11" id="KW-0547">Nucleotide-binding</keyword>
<sequence>MKSQLELLAASRSDNVQWSLSQVELEYYRYENNLLMALEMPDGTLDELRRSFDIFYSRIQIVKRGDIYSSIHGEPQIAEALTSVTTYLDSTARLMDGDDPALVAALPELLTHAQTLRAQLRAISLRGIMVFAARSDAQREDISQTLLRLAAGTLFLIFTLTALLLWLIHLFRLNARREQQLKRSSQQTEAIVATSLDAVIVANRSGQVIEFNGAAEKIFGYARAEAIGQPMHELIIPDGLRAQHLEAMRRYLSTGEKHYLGAGRIRLQAKRKSGAVFPVEVSVSSVLAGKDEIFVSYIRDITKSLEREEALQKARDDALVGERAKTQFLAVMSHEMRTPLNGLLGTLELMDDTALTPQQRKYLDTMRVSGRLLLHHVNDVLQISRSDSGSETLSETPFEIDTTVAEIVESQRALAHRNGNIIRTERIGTLPRSVSGDERKLRQILLNLVGNAVKFTKDGAITIEIERVGQVQDVAMIEFRVIDTGIGIAEADLTRIFDDFVTLDTTYGRRAEGTGLGLGIARRYAETMGGEVGVESEEGEGCAFWLRVPLTEVADAVASEQADEPVTQLATKPLDILIVEDNEINRFVLREMLLKMGHRVIEAHNGRDGVEEAAYRHYDVIFMDISMPQMDGFEATRAIRSGSGPSRATRIVAVTAHALPSEVAQFEAAGMNDWIIKPVSGQKLRALFGALPTATARGKVPSSAPRLLDHDALQELRESLPPGSFIKLLKSFIVETDIAVATLTGRVATTATPEALSLIHQTAGACGTFGAERLRKALSSIEARCKGGETVEIDGKLIPIWDETRTALKALLEDATA</sequence>
<dbReference type="Gene3D" id="1.10.287.130">
    <property type="match status" value="1"/>
</dbReference>
<evidence type="ECO:0000256" key="2">
    <source>
        <dbReference type="ARBA" id="ARBA00012438"/>
    </source>
</evidence>
<evidence type="ECO:0000256" key="1">
    <source>
        <dbReference type="ARBA" id="ARBA00000085"/>
    </source>
</evidence>
<name>A0ABS8YWJ5_9RHOB</name>
<feature type="domain" description="PAS" evidence="10">
    <location>
        <begin position="184"/>
        <end position="238"/>
    </location>
</feature>
<dbReference type="SUPFAM" id="SSF47226">
    <property type="entry name" value="Histidine-containing phosphotransfer domain, HPT domain"/>
    <property type="match status" value="1"/>
</dbReference>
<dbReference type="InterPro" id="IPR036890">
    <property type="entry name" value="HATPase_C_sf"/>
</dbReference>
<evidence type="ECO:0000256" key="5">
    <source>
        <dbReference type="ARBA" id="ARBA00022777"/>
    </source>
</evidence>
<dbReference type="InterPro" id="IPR001789">
    <property type="entry name" value="Sig_transdc_resp-reg_receiver"/>
</dbReference>
<dbReference type="PRINTS" id="PR00344">
    <property type="entry name" value="BCTRLSENSOR"/>
</dbReference>
<evidence type="ECO:0000256" key="3">
    <source>
        <dbReference type="ARBA" id="ARBA00022553"/>
    </source>
</evidence>
<dbReference type="CDD" id="cd00082">
    <property type="entry name" value="HisKA"/>
    <property type="match status" value="1"/>
</dbReference>
<dbReference type="InterPro" id="IPR035965">
    <property type="entry name" value="PAS-like_dom_sf"/>
</dbReference>
<feature type="domain" description="Response regulatory" evidence="9">
    <location>
        <begin position="575"/>
        <end position="692"/>
    </location>
</feature>
<dbReference type="InterPro" id="IPR003661">
    <property type="entry name" value="HisK_dim/P_dom"/>
</dbReference>
<dbReference type="SMART" id="SM00388">
    <property type="entry name" value="HisKA"/>
    <property type="match status" value="1"/>
</dbReference>
<dbReference type="InterPro" id="IPR005467">
    <property type="entry name" value="His_kinase_dom"/>
</dbReference>
<dbReference type="PROSITE" id="PS50109">
    <property type="entry name" value="HIS_KIN"/>
    <property type="match status" value="1"/>
</dbReference>
<evidence type="ECO:0000259" key="8">
    <source>
        <dbReference type="PROSITE" id="PS50109"/>
    </source>
</evidence>
<dbReference type="InterPro" id="IPR011006">
    <property type="entry name" value="CheY-like_superfamily"/>
</dbReference>
<dbReference type="Gene3D" id="3.30.565.10">
    <property type="entry name" value="Histidine kinase-like ATPase, C-terminal domain"/>
    <property type="match status" value="1"/>
</dbReference>
<evidence type="ECO:0000259" key="9">
    <source>
        <dbReference type="PROSITE" id="PS50110"/>
    </source>
</evidence>
<dbReference type="Gene3D" id="3.30.450.20">
    <property type="entry name" value="PAS domain"/>
    <property type="match status" value="1"/>
</dbReference>
<evidence type="ECO:0000313" key="12">
    <source>
        <dbReference type="Proteomes" id="UP001521181"/>
    </source>
</evidence>
<dbReference type="Pfam" id="PF00512">
    <property type="entry name" value="HisKA"/>
    <property type="match status" value="1"/>
</dbReference>
<evidence type="ECO:0000256" key="6">
    <source>
        <dbReference type="PROSITE-ProRule" id="PRU00169"/>
    </source>
</evidence>
<dbReference type="Proteomes" id="UP001521181">
    <property type="component" value="Unassembled WGS sequence"/>
</dbReference>
<proteinExistence type="predicted"/>
<dbReference type="GO" id="GO:0005524">
    <property type="term" value="F:ATP binding"/>
    <property type="evidence" value="ECO:0007669"/>
    <property type="project" value="UniProtKB-KW"/>
</dbReference>
<comment type="caution">
    <text evidence="11">The sequence shown here is derived from an EMBL/GenBank/DDBJ whole genome shotgun (WGS) entry which is preliminary data.</text>
</comment>
<dbReference type="InterPro" id="IPR004358">
    <property type="entry name" value="Sig_transdc_His_kin-like_C"/>
</dbReference>
<dbReference type="PANTHER" id="PTHR43047">
    <property type="entry name" value="TWO-COMPONENT HISTIDINE PROTEIN KINASE"/>
    <property type="match status" value="1"/>
</dbReference>
<dbReference type="SUPFAM" id="SSF47384">
    <property type="entry name" value="Homodimeric domain of signal transducing histidine kinase"/>
    <property type="match status" value="1"/>
</dbReference>
<dbReference type="Gene3D" id="3.40.50.2300">
    <property type="match status" value="1"/>
</dbReference>
<keyword evidence="5" id="KW-0418">Kinase</keyword>
<dbReference type="SMART" id="SM00448">
    <property type="entry name" value="REC"/>
    <property type="match status" value="1"/>
</dbReference>
<dbReference type="PANTHER" id="PTHR43047:SF64">
    <property type="entry name" value="HISTIDINE KINASE CONTAINING CHEY-HOMOLOGOUS RECEIVER DOMAIN AND PAS DOMAIN-RELATED"/>
    <property type="match status" value="1"/>
</dbReference>
<keyword evidence="7" id="KW-1133">Transmembrane helix</keyword>
<dbReference type="SMART" id="SM00387">
    <property type="entry name" value="HATPase_c"/>
    <property type="match status" value="1"/>
</dbReference>
<dbReference type="PROSITE" id="PS50112">
    <property type="entry name" value="PAS"/>
    <property type="match status" value="1"/>
</dbReference>